<dbReference type="Proteomes" id="UP000264800">
    <property type="component" value="Unplaced"/>
</dbReference>
<dbReference type="InterPro" id="IPR044929">
    <property type="entry name" value="DNA/RNA_non-sp_Endonuclease_sf"/>
</dbReference>
<dbReference type="Pfam" id="PF01223">
    <property type="entry name" value="Endonuclease_NS"/>
    <property type="match status" value="1"/>
</dbReference>
<dbReference type="InterPro" id="IPR001604">
    <property type="entry name" value="Endo_G_ENPP1-like_dom"/>
</dbReference>
<evidence type="ECO:0000256" key="1">
    <source>
        <dbReference type="SAM" id="SignalP"/>
    </source>
</evidence>
<dbReference type="SMART" id="SM00892">
    <property type="entry name" value="Endonuclease_NS"/>
    <property type="match status" value="1"/>
</dbReference>
<dbReference type="Gene3D" id="3.40.570.10">
    <property type="entry name" value="Extracellular Endonuclease, subunit A"/>
    <property type="match status" value="1"/>
</dbReference>
<dbReference type="PANTHER" id="PTHR21472">
    <property type="entry name" value="ENDONUCLEASE DOMAIN-CONTAINING 1 PROTEIN ENDOD1"/>
    <property type="match status" value="1"/>
</dbReference>
<name>A0A3Q3FVV5_KRYMA</name>
<reference evidence="4" key="2">
    <citation type="submission" date="2025-09" db="UniProtKB">
        <authorList>
            <consortium name="Ensembl"/>
        </authorList>
    </citation>
    <scope>IDENTIFICATION</scope>
</reference>
<dbReference type="OrthoDB" id="69221at2759"/>
<dbReference type="InterPro" id="IPR044925">
    <property type="entry name" value="His-Me_finger_sf"/>
</dbReference>
<dbReference type="AlphaFoldDB" id="A0A3Q3FVV5"/>
<sequence>MLQFSKGALLFLLTCSFDTISARTGTDFSECLGFFYQKSPPQGIQGGEDRSICQQYKNKYRFATLYSRVFHAPLYSAYKVILPKDEKIARPDDEVWMYEPQLTDEKGEPEMKPIQDDKVDYDFQASLKDYKGSIYTKGHLAPSLHQETKEDKEATFTLTNMVPQRGGSNNGPWVEWEKEIVMIKKDCEGDMFVITGGLPFKPERKAMNEKVSVPEYMWSAYCCTAFKTDLNGGFPTHAALGRNDPNSDINIVPKDHTKYPDYAVRKLTLKDLEVILKERLNTEQVTLFKEDCKAN</sequence>
<keyword evidence="5" id="KW-1185">Reference proteome</keyword>
<keyword evidence="1" id="KW-0732">Signal</keyword>
<evidence type="ECO:0000313" key="5">
    <source>
        <dbReference type="Proteomes" id="UP000264800"/>
    </source>
</evidence>
<dbReference type="GO" id="GO:0046872">
    <property type="term" value="F:metal ion binding"/>
    <property type="evidence" value="ECO:0007669"/>
    <property type="project" value="InterPro"/>
</dbReference>
<dbReference type="InterPro" id="IPR039015">
    <property type="entry name" value="ENDOD1"/>
</dbReference>
<dbReference type="PANTHER" id="PTHR21472:SF18">
    <property type="entry name" value="ENDONUCLEASE DOMAIN-CONTAINING 1 PROTEIN"/>
    <property type="match status" value="1"/>
</dbReference>
<evidence type="ECO:0000313" key="4">
    <source>
        <dbReference type="Ensembl" id="ENSKMAP00000016507.1"/>
    </source>
</evidence>
<dbReference type="GeneTree" id="ENSGT01030000234592"/>
<dbReference type="OMA" id="VNDDYRN"/>
<proteinExistence type="predicted"/>
<dbReference type="SMART" id="SM00477">
    <property type="entry name" value="NUC"/>
    <property type="match status" value="1"/>
</dbReference>
<feature type="domain" description="ENPP1-3/EXOG-like endonuclease/phosphodiesterase" evidence="2">
    <location>
        <begin position="59"/>
        <end position="282"/>
    </location>
</feature>
<protein>
    <submittedName>
        <fullName evidence="4">Endonuclease domain-containing 1 protein-like</fullName>
    </submittedName>
</protein>
<evidence type="ECO:0000259" key="3">
    <source>
        <dbReference type="SMART" id="SM00892"/>
    </source>
</evidence>
<dbReference type="Ensembl" id="ENSKMAT00000016740.1">
    <property type="protein sequence ID" value="ENSKMAP00000016507.1"/>
    <property type="gene ID" value="ENSKMAG00000012344.1"/>
</dbReference>
<dbReference type="KEGG" id="kmr:108243026"/>
<dbReference type="GO" id="GO:0016787">
    <property type="term" value="F:hydrolase activity"/>
    <property type="evidence" value="ECO:0007669"/>
    <property type="project" value="InterPro"/>
</dbReference>
<dbReference type="InterPro" id="IPR020821">
    <property type="entry name" value="ENPP1-3/EXOG-like_nuc-like"/>
</dbReference>
<dbReference type="GO" id="GO:0003676">
    <property type="term" value="F:nucleic acid binding"/>
    <property type="evidence" value="ECO:0007669"/>
    <property type="project" value="InterPro"/>
</dbReference>
<dbReference type="GeneID" id="108243026"/>
<organism evidence="4 5">
    <name type="scientific">Kryptolebias marmoratus</name>
    <name type="common">Mangrove killifish</name>
    <name type="synonym">Rivulus marmoratus</name>
    <dbReference type="NCBI Taxonomy" id="37003"/>
    <lineage>
        <taxon>Eukaryota</taxon>
        <taxon>Metazoa</taxon>
        <taxon>Chordata</taxon>
        <taxon>Craniata</taxon>
        <taxon>Vertebrata</taxon>
        <taxon>Euteleostomi</taxon>
        <taxon>Actinopterygii</taxon>
        <taxon>Neopterygii</taxon>
        <taxon>Teleostei</taxon>
        <taxon>Neoteleostei</taxon>
        <taxon>Acanthomorphata</taxon>
        <taxon>Ovalentaria</taxon>
        <taxon>Atherinomorphae</taxon>
        <taxon>Cyprinodontiformes</taxon>
        <taxon>Rivulidae</taxon>
        <taxon>Kryptolebias</taxon>
    </lineage>
</organism>
<dbReference type="SUPFAM" id="SSF54060">
    <property type="entry name" value="His-Me finger endonucleases"/>
    <property type="match status" value="1"/>
</dbReference>
<accession>A0A3Q3FVV5</accession>
<feature type="chain" id="PRO_5018659216" evidence="1">
    <location>
        <begin position="23"/>
        <end position="295"/>
    </location>
</feature>
<feature type="domain" description="DNA/RNA non-specific endonuclease/pyrophosphatase/phosphodiesterase" evidence="3">
    <location>
        <begin position="58"/>
        <end position="287"/>
    </location>
</feature>
<reference evidence="4" key="1">
    <citation type="submission" date="2025-08" db="UniProtKB">
        <authorList>
            <consortium name="Ensembl"/>
        </authorList>
    </citation>
    <scope>IDENTIFICATION</scope>
</reference>
<feature type="signal peptide" evidence="1">
    <location>
        <begin position="1"/>
        <end position="22"/>
    </location>
</feature>
<dbReference type="RefSeq" id="XP_017283689.1">
    <property type="nucleotide sequence ID" value="XM_017428200.2"/>
</dbReference>
<evidence type="ECO:0000259" key="2">
    <source>
        <dbReference type="SMART" id="SM00477"/>
    </source>
</evidence>